<reference evidence="1" key="1">
    <citation type="submission" date="2024-12" db="EMBL/GenBank/DDBJ databases">
        <authorList>
            <person name="Wu N."/>
        </authorList>
    </citation>
    <scope>NUCLEOTIDE SEQUENCE</scope>
    <source>
        <strain evidence="1">P15</strain>
    </source>
</reference>
<evidence type="ECO:0000313" key="2">
    <source>
        <dbReference type="Proteomes" id="UP001631969"/>
    </source>
</evidence>
<gene>
    <name evidence="1" type="ORF">ACI1P1_01090</name>
</gene>
<proteinExistence type="predicted"/>
<name>A0ACC7NQM1_9BACL</name>
<dbReference type="EMBL" id="JBJURJ010000001">
    <property type="protein sequence ID" value="MFM9326883.1"/>
    <property type="molecule type" value="Genomic_DNA"/>
</dbReference>
<dbReference type="Proteomes" id="UP001631969">
    <property type="component" value="Unassembled WGS sequence"/>
</dbReference>
<comment type="caution">
    <text evidence="1">The sequence shown here is derived from an EMBL/GenBank/DDBJ whole genome shotgun (WGS) entry which is preliminary data.</text>
</comment>
<sequence>MFKMTLNQNDGILLISYSGYFTVYEAKLFQRELELRLSRIQPEEYALVVEMQEIRLSTQELAPMFDEIKQTYLSAPFRSIYSVECQTQAAGKTKRKAQARANWTPVQTVDEALQLVRSGRGAEA</sequence>
<keyword evidence="2" id="KW-1185">Reference proteome</keyword>
<evidence type="ECO:0000313" key="1">
    <source>
        <dbReference type="EMBL" id="MFM9326883.1"/>
    </source>
</evidence>
<organism evidence="1 2">
    <name type="scientific">Paenibacillus mesotrionivorans</name>
    <dbReference type="NCBI Taxonomy" id="3160968"/>
    <lineage>
        <taxon>Bacteria</taxon>
        <taxon>Bacillati</taxon>
        <taxon>Bacillota</taxon>
        <taxon>Bacilli</taxon>
        <taxon>Bacillales</taxon>
        <taxon>Paenibacillaceae</taxon>
        <taxon>Paenibacillus</taxon>
    </lineage>
</organism>
<accession>A0ACC7NQM1</accession>
<protein>
    <submittedName>
        <fullName evidence="1">Uncharacterized protein</fullName>
    </submittedName>
</protein>